<evidence type="ECO:0000313" key="2">
    <source>
        <dbReference type="Proteomes" id="UP000322000"/>
    </source>
</evidence>
<dbReference type="AlphaFoldDB" id="A0A7E5VV80"/>
<proteinExistence type="predicted"/>
<name>A0A7E5VV80_TRINI</name>
<dbReference type="OrthoDB" id="7441288at2759"/>
<accession>A0A7E5VV80</accession>
<feature type="chain" id="PRO_5028896829" evidence="1">
    <location>
        <begin position="21"/>
        <end position="107"/>
    </location>
</feature>
<dbReference type="RefSeq" id="XP_026732041.1">
    <property type="nucleotide sequence ID" value="XM_026876240.1"/>
</dbReference>
<reference evidence="3" key="1">
    <citation type="submission" date="2025-08" db="UniProtKB">
        <authorList>
            <consortium name="RefSeq"/>
        </authorList>
    </citation>
    <scope>IDENTIFICATION</scope>
</reference>
<evidence type="ECO:0000313" key="3">
    <source>
        <dbReference type="RefSeq" id="XP_026732041.1"/>
    </source>
</evidence>
<dbReference type="KEGG" id="tnl:113496870"/>
<sequence length="107" mass="12281">MSFTRYLMIILLVIITTAKSEFSKDGVVLVAPVLAPFRNSRAKTAETAKDFPLLMLLAGDKTPEGDQATMNEPLNNKPVYVQKLPDQKDVVRRRRRISKIYFVQRYH</sequence>
<keyword evidence="2" id="KW-1185">Reference proteome</keyword>
<dbReference type="GeneID" id="113496870"/>
<dbReference type="InParanoid" id="A0A7E5VV80"/>
<dbReference type="Proteomes" id="UP000322000">
    <property type="component" value="Chromosome 8"/>
</dbReference>
<evidence type="ECO:0000256" key="1">
    <source>
        <dbReference type="SAM" id="SignalP"/>
    </source>
</evidence>
<protein>
    <submittedName>
        <fullName evidence="3">Uncharacterized protein LOC113496870</fullName>
    </submittedName>
</protein>
<keyword evidence="1" id="KW-0732">Signal</keyword>
<organism evidence="2 3">
    <name type="scientific">Trichoplusia ni</name>
    <name type="common">Cabbage looper</name>
    <dbReference type="NCBI Taxonomy" id="7111"/>
    <lineage>
        <taxon>Eukaryota</taxon>
        <taxon>Metazoa</taxon>
        <taxon>Ecdysozoa</taxon>
        <taxon>Arthropoda</taxon>
        <taxon>Hexapoda</taxon>
        <taxon>Insecta</taxon>
        <taxon>Pterygota</taxon>
        <taxon>Neoptera</taxon>
        <taxon>Endopterygota</taxon>
        <taxon>Lepidoptera</taxon>
        <taxon>Glossata</taxon>
        <taxon>Ditrysia</taxon>
        <taxon>Noctuoidea</taxon>
        <taxon>Noctuidae</taxon>
        <taxon>Plusiinae</taxon>
        <taxon>Trichoplusia</taxon>
    </lineage>
</organism>
<gene>
    <name evidence="3" type="primary">LOC113496870</name>
</gene>
<feature type="signal peptide" evidence="1">
    <location>
        <begin position="1"/>
        <end position="20"/>
    </location>
</feature>